<dbReference type="PIRSF" id="PIRSF016702">
    <property type="entry name" value="DNA_bp_PD1"/>
    <property type="match status" value="1"/>
</dbReference>
<dbReference type="Gene3D" id="3.30.1330.80">
    <property type="entry name" value="Hypothetical protein, similar to alpha- acetolactate decarboxylase, domain 2"/>
    <property type="match status" value="1"/>
</dbReference>
<dbReference type="EMBL" id="RKMG01000006">
    <property type="protein sequence ID" value="RPA60990.1"/>
    <property type="molecule type" value="Genomic_DNA"/>
</dbReference>
<dbReference type="InterPro" id="IPR005175">
    <property type="entry name" value="PPC_dom"/>
</dbReference>
<evidence type="ECO:0000259" key="1">
    <source>
        <dbReference type="PROSITE" id="PS51742"/>
    </source>
</evidence>
<dbReference type="Proteomes" id="UP000273977">
    <property type="component" value="Unassembled WGS sequence"/>
</dbReference>
<organism evidence="2 3">
    <name type="scientific">Aerococcus agrisoli</name>
    <dbReference type="NCBI Taxonomy" id="2487350"/>
    <lineage>
        <taxon>Bacteria</taxon>
        <taxon>Bacillati</taxon>
        <taxon>Bacillota</taxon>
        <taxon>Bacilli</taxon>
        <taxon>Lactobacillales</taxon>
        <taxon>Aerococcaceae</taxon>
        <taxon>Aerococcus</taxon>
    </lineage>
</organism>
<dbReference type="AlphaFoldDB" id="A0A3N4GQU9"/>
<dbReference type="PROSITE" id="PS51742">
    <property type="entry name" value="PPC"/>
    <property type="match status" value="1"/>
</dbReference>
<gene>
    <name evidence="2" type="ORF">EF384_02960</name>
</gene>
<keyword evidence="3" id="KW-1185">Reference proteome</keyword>
<name>A0A3N4GQU9_9LACT</name>
<comment type="caution">
    <text evidence="2">The sequence shown here is derived from an EMBL/GenBank/DDBJ whole genome shotgun (WGS) entry which is preliminary data.</text>
</comment>
<dbReference type="InterPro" id="IPR025707">
    <property type="entry name" value="DNA_bp_PD1"/>
</dbReference>
<evidence type="ECO:0000313" key="3">
    <source>
        <dbReference type="Proteomes" id="UP000273977"/>
    </source>
</evidence>
<evidence type="ECO:0000313" key="2">
    <source>
        <dbReference type="EMBL" id="RPA60990.1"/>
    </source>
</evidence>
<dbReference type="PANTHER" id="PTHR34988:SF1">
    <property type="entry name" value="DNA-BINDING PROTEIN"/>
    <property type="match status" value="1"/>
</dbReference>
<dbReference type="Pfam" id="PF03479">
    <property type="entry name" value="PCC"/>
    <property type="match status" value="1"/>
</dbReference>
<protein>
    <submittedName>
        <fullName evidence="2">DUF296 domain-containing protein</fullName>
    </submittedName>
</protein>
<sequence length="146" mass="16133">MDYQVNGHVMMLRVDRGEEVLAAITEVCQKEGIQAGSFQGIGACGDVIVSTYIASENDFTDHEKTGMLELVSLMGNITRDETDAPELHAHASFSYLNDEGETAVLSGHLTKAVVLYTVELVLTPYPNKVNRAFDEETGIRLWQINR</sequence>
<dbReference type="CDD" id="cd11378">
    <property type="entry name" value="DUF296"/>
    <property type="match status" value="1"/>
</dbReference>
<dbReference type="RefSeq" id="WP_123779504.1">
    <property type="nucleotide sequence ID" value="NZ_RKMG01000006.1"/>
</dbReference>
<reference evidence="2 3" key="1">
    <citation type="submission" date="2018-11" db="EMBL/GenBank/DDBJ databases">
        <title>Aerococcus sp. SJQ22, whole genome shotgun sequence.</title>
        <authorList>
            <person name="Sun L."/>
            <person name="Gao X."/>
            <person name="Chen W."/>
            <person name="Huang K."/>
        </authorList>
    </citation>
    <scope>NUCLEOTIDE SEQUENCE [LARGE SCALE GENOMIC DNA]</scope>
    <source>
        <strain evidence="2 3">SJQ22</strain>
    </source>
</reference>
<dbReference type="PANTHER" id="PTHR34988">
    <property type="entry name" value="PROTEIN, PUTATIVE-RELATED"/>
    <property type="match status" value="1"/>
</dbReference>
<dbReference type="OrthoDB" id="9791702at2"/>
<proteinExistence type="predicted"/>
<feature type="domain" description="PPC" evidence="1">
    <location>
        <begin position="4"/>
        <end position="145"/>
    </location>
</feature>
<accession>A0A3N4GQU9</accession>
<dbReference type="SUPFAM" id="SSF117856">
    <property type="entry name" value="AF0104/ALDC/Ptd012-like"/>
    <property type="match status" value="1"/>
</dbReference>